<feature type="compositionally biased region" description="Polar residues" evidence="1">
    <location>
        <begin position="43"/>
        <end position="52"/>
    </location>
</feature>
<proteinExistence type="predicted"/>
<name>A0ABN6MYK5_9BACT</name>
<dbReference type="Proteomes" id="UP001162891">
    <property type="component" value="Chromosome"/>
</dbReference>
<evidence type="ECO:0000313" key="2">
    <source>
        <dbReference type="EMBL" id="BDG04889.1"/>
    </source>
</evidence>
<evidence type="ECO:0000313" key="3">
    <source>
        <dbReference type="Proteomes" id="UP001162891"/>
    </source>
</evidence>
<gene>
    <name evidence="2" type="ORF">AMOR_38850</name>
</gene>
<protein>
    <submittedName>
        <fullName evidence="2">Uncharacterized protein</fullName>
    </submittedName>
</protein>
<organism evidence="2 3">
    <name type="scientific">Anaeromyxobacter oryzae</name>
    <dbReference type="NCBI Taxonomy" id="2918170"/>
    <lineage>
        <taxon>Bacteria</taxon>
        <taxon>Pseudomonadati</taxon>
        <taxon>Myxococcota</taxon>
        <taxon>Myxococcia</taxon>
        <taxon>Myxococcales</taxon>
        <taxon>Cystobacterineae</taxon>
        <taxon>Anaeromyxobacteraceae</taxon>
        <taxon>Anaeromyxobacter</taxon>
    </lineage>
</organism>
<sequence length="52" mass="5410">MEAGAARPPRRLASLSGPPRRRCPGAGPAVWNGPMTETEKTVRLTSLSHGAG</sequence>
<feature type="region of interest" description="Disordered" evidence="1">
    <location>
        <begin position="1"/>
        <end position="52"/>
    </location>
</feature>
<accession>A0ABN6MYK5</accession>
<evidence type="ECO:0000256" key="1">
    <source>
        <dbReference type="SAM" id="MobiDB-lite"/>
    </source>
</evidence>
<keyword evidence="3" id="KW-1185">Reference proteome</keyword>
<dbReference type="EMBL" id="AP025591">
    <property type="protein sequence ID" value="BDG04889.1"/>
    <property type="molecule type" value="Genomic_DNA"/>
</dbReference>
<reference evidence="3" key="1">
    <citation type="journal article" date="2022" name="Int. J. Syst. Evol. Microbiol.">
        <title>Anaeromyxobacter oryzae sp. nov., Anaeromyxobacter diazotrophicus sp. nov. and Anaeromyxobacter paludicola sp. nov., isolated from paddy soils.</title>
        <authorList>
            <person name="Itoh H."/>
            <person name="Xu Z."/>
            <person name="Mise K."/>
            <person name="Masuda Y."/>
            <person name="Ushijima N."/>
            <person name="Hayakawa C."/>
            <person name="Shiratori Y."/>
            <person name="Senoo K."/>
        </authorList>
    </citation>
    <scope>NUCLEOTIDE SEQUENCE [LARGE SCALE GENOMIC DNA]</scope>
    <source>
        <strain evidence="3">Red232</strain>
    </source>
</reference>